<dbReference type="PROSITE" id="PS51201">
    <property type="entry name" value="RCK_N"/>
    <property type="match status" value="1"/>
</dbReference>
<dbReference type="EMBL" id="CP027226">
    <property type="protein sequence ID" value="AVM42033.1"/>
    <property type="molecule type" value="Genomic_DNA"/>
</dbReference>
<protein>
    <recommendedName>
        <fullName evidence="1">RCK N-terminal domain-containing protein</fullName>
    </recommendedName>
</protein>
<sequence>MEVLLIGAGKVGANLAEELIDAGEDVIIIEQNPEILQNLDHLDCTKIEGMPIDIDVLESAGIRSVDAVACVSDNENMNVMAGQLIKNIYDKEKVIVKIENPANESMYQAMGLQTVCTTSMIIGAVLQNLDYVISSDITSVLGHPIKYDLRQLTEAWEGVTVNTLEHELGVHLLAVVKGNKIALVGRDYTLSANESVIVVSLPEVEKAD</sequence>
<evidence type="ECO:0000313" key="3">
    <source>
        <dbReference type="Proteomes" id="UP000237947"/>
    </source>
</evidence>
<proteinExistence type="predicted"/>
<name>A0A2S0KLX2_9FIRM</name>
<reference evidence="3" key="1">
    <citation type="submission" date="2018-02" db="EMBL/GenBank/DDBJ databases">
        <authorList>
            <person name="Holder M.E."/>
            <person name="Ajami N.J."/>
            <person name="Petrosino J.F."/>
        </authorList>
    </citation>
    <scope>NUCLEOTIDE SEQUENCE [LARGE SCALE GENOMIC DNA]</scope>
    <source>
        <strain evidence="3">CCUG 47711</strain>
    </source>
</reference>
<dbReference type="InterPro" id="IPR036291">
    <property type="entry name" value="NAD(P)-bd_dom_sf"/>
</dbReference>
<dbReference type="KEGG" id="fsa:C5Q98_01755"/>
<dbReference type="OrthoDB" id="9775180at2"/>
<feature type="domain" description="RCK N-terminal" evidence="1">
    <location>
        <begin position="1"/>
        <end position="119"/>
    </location>
</feature>
<accession>A0A2S0KLX2</accession>
<dbReference type="SUPFAM" id="SSF51735">
    <property type="entry name" value="NAD(P)-binding Rossmann-fold domains"/>
    <property type="match status" value="1"/>
</dbReference>
<keyword evidence="3" id="KW-1185">Reference proteome</keyword>
<dbReference type="AlphaFoldDB" id="A0A2S0KLX2"/>
<dbReference type="InterPro" id="IPR050721">
    <property type="entry name" value="Trk_Ktr_HKT_K-transport"/>
</dbReference>
<dbReference type="Proteomes" id="UP000237947">
    <property type="component" value="Chromosome"/>
</dbReference>
<dbReference type="Pfam" id="PF02254">
    <property type="entry name" value="TrkA_N"/>
    <property type="match status" value="1"/>
</dbReference>
<dbReference type="RefSeq" id="WP_106012019.1">
    <property type="nucleotide sequence ID" value="NZ_CP027226.1"/>
</dbReference>
<organism evidence="2 3">
    <name type="scientific">Fastidiosipila sanguinis</name>
    <dbReference type="NCBI Taxonomy" id="236753"/>
    <lineage>
        <taxon>Bacteria</taxon>
        <taxon>Bacillati</taxon>
        <taxon>Bacillota</taxon>
        <taxon>Clostridia</taxon>
        <taxon>Eubacteriales</taxon>
        <taxon>Oscillospiraceae</taxon>
        <taxon>Fastidiosipila</taxon>
    </lineage>
</organism>
<dbReference type="InterPro" id="IPR003148">
    <property type="entry name" value="RCK_N"/>
</dbReference>
<dbReference type="PANTHER" id="PTHR43833">
    <property type="entry name" value="POTASSIUM CHANNEL PROTEIN 2-RELATED-RELATED"/>
    <property type="match status" value="1"/>
</dbReference>
<gene>
    <name evidence="2" type="ORF">C5Q98_01755</name>
</gene>
<evidence type="ECO:0000313" key="2">
    <source>
        <dbReference type="EMBL" id="AVM42033.1"/>
    </source>
</evidence>
<dbReference type="Gene3D" id="3.40.50.720">
    <property type="entry name" value="NAD(P)-binding Rossmann-like Domain"/>
    <property type="match status" value="1"/>
</dbReference>
<evidence type="ECO:0000259" key="1">
    <source>
        <dbReference type="PROSITE" id="PS51201"/>
    </source>
</evidence>
<dbReference type="GO" id="GO:0006813">
    <property type="term" value="P:potassium ion transport"/>
    <property type="evidence" value="ECO:0007669"/>
    <property type="project" value="InterPro"/>
</dbReference>